<dbReference type="InterPro" id="IPR003741">
    <property type="entry name" value="LUD_dom"/>
</dbReference>
<dbReference type="EMBL" id="CP029480">
    <property type="protein sequence ID" value="AWV99637.1"/>
    <property type="molecule type" value="Genomic_DNA"/>
</dbReference>
<name>A0A2Z4GF13_9BACT</name>
<dbReference type="KEGG" id="als:DJ013_16240"/>
<accession>A0A2Z4GF13</accession>
<proteinExistence type="predicted"/>
<dbReference type="PANTHER" id="PTHR43682:SF1">
    <property type="entry name" value="LACTATE UTILIZATION PROTEIN C"/>
    <property type="match status" value="1"/>
</dbReference>
<dbReference type="Gene3D" id="3.40.50.10420">
    <property type="entry name" value="NagB/RpiA/CoA transferase-like"/>
    <property type="match status" value="1"/>
</dbReference>
<dbReference type="Proteomes" id="UP000249873">
    <property type="component" value="Chromosome"/>
</dbReference>
<dbReference type="RefSeq" id="WP_111373005.1">
    <property type="nucleotide sequence ID" value="NZ_CP029480.1"/>
</dbReference>
<dbReference type="SUPFAM" id="SSF100950">
    <property type="entry name" value="NagB/RpiA/CoA transferase-like"/>
    <property type="match status" value="1"/>
</dbReference>
<dbReference type="OrthoDB" id="9794157at2"/>
<reference evidence="2 3" key="1">
    <citation type="submission" date="2018-05" db="EMBL/GenBank/DDBJ databases">
        <title>Complete genome sequence of Arcticibacterium luteifluviistationis SM1504T, a cytophagaceae bacterium isolated from Arctic surface seawater.</title>
        <authorList>
            <person name="Li Y."/>
            <person name="Qin Q.-L."/>
        </authorList>
    </citation>
    <scope>NUCLEOTIDE SEQUENCE [LARGE SCALE GENOMIC DNA]</scope>
    <source>
        <strain evidence="2 3">SM1504</strain>
    </source>
</reference>
<evidence type="ECO:0000259" key="1">
    <source>
        <dbReference type="Pfam" id="PF02589"/>
    </source>
</evidence>
<evidence type="ECO:0000313" key="3">
    <source>
        <dbReference type="Proteomes" id="UP000249873"/>
    </source>
</evidence>
<gene>
    <name evidence="2" type="ORF">DJ013_16240</name>
</gene>
<dbReference type="InterPro" id="IPR037171">
    <property type="entry name" value="NagB/RpiA_transferase-like"/>
</dbReference>
<keyword evidence="3" id="KW-1185">Reference proteome</keyword>
<evidence type="ECO:0000313" key="2">
    <source>
        <dbReference type="EMBL" id="AWV99637.1"/>
    </source>
</evidence>
<organism evidence="2 3">
    <name type="scientific">Arcticibacterium luteifluviistationis</name>
    <dbReference type="NCBI Taxonomy" id="1784714"/>
    <lineage>
        <taxon>Bacteria</taxon>
        <taxon>Pseudomonadati</taxon>
        <taxon>Bacteroidota</taxon>
        <taxon>Cytophagia</taxon>
        <taxon>Cytophagales</taxon>
        <taxon>Leadbetterellaceae</taxon>
        <taxon>Arcticibacterium</taxon>
    </lineage>
</organism>
<protein>
    <submittedName>
        <fullName evidence="2">Lactate utilization protein B/C</fullName>
    </submittedName>
</protein>
<dbReference type="AlphaFoldDB" id="A0A2Z4GF13"/>
<dbReference type="PANTHER" id="PTHR43682">
    <property type="entry name" value="LACTATE UTILIZATION PROTEIN C"/>
    <property type="match status" value="1"/>
</dbReference>
<sequence>MSSRAEILDRLKSQTSSQGQVTLPEFDVAYIGDPVSKFKTILGELYTDVIEVNSLSEVASFVTEKFDGKRMISNVETIDFPDTANWKEQDQHLLENVEFALFEGTLGVAENGAIWISDEQMGQRVAPFICQRLGIILKKSSIVPLMQQAYKNLDSNKSSFGTFISGPSKTADIEQSLVVGAHGSRELFVFLM</sequence>
<dbReference type="Pfam" id="PF02589">
    <property type="entry name" value="LUD_dom"/>
    <property type="match status" value="1"/>
</dbReference>
<feature type="domain" description="LUD" evidence="1">
    <location>
        <begin position="83"/>
        <end position="192"/>
    </location>
</feature>
<dbReference type="InterPro" id="IPR024185">
    <property type="entry name" value="FTHF_cligase-like_sf"/>
</dbReference>